<feature type="transmembrane region" description="Helical" evidence="7">
    <location>
        <begin position="303"/>
        <end position="321"/>
    </location>
</feature>
<reference evidence="9 10" key="1">
    <citation type="submission" date="2024-09" db="EMBL/GenBank/DDBJ databases">
        <authorList>
            <person name="Sun Q."/>
            <person name="Mori K."/>
        </authorList>
    </citation>
    <scope>NUCLEOTIDE SEQUENCE [LARGE SCALE GENOMIC DNA]</scope>
    <source>
        <strain evidence="9 10">NCAIM B.02529</strain>
    </source>
</reference>
<dbReference type="RefSeq" id="WP_377348550.1">
    <property type="nucleotide sequence ID" value="NZ_JBHLTP010000011.1"/>
</dbReference>
<evidence type="ECO:0000259" key="8">
    <source>
        <dbReference type="PROSITE" id="PS50850"/>
    </source>
</evidence>
<keyword evidence="3" id="KW-1003">Cell membrane</keyword>
<dbReference type="Proteomes" id="UP001589836">
    <property type="component" value="Unassembled WGS sequence"/>
</dbReference>
<keyword evidence="10" id="KW-1185">Reference proteome</keyword>
<organism evidence="9 10">
    <name type="scientific">Pontibacillus salicampi</name>
    <dbReference type="NCBI Taxonomy" id="1449801"/>
    <lineage>
        <taxon>Bacteria</taxon>
        <taxon>Bacillati</taxon>
        <taxon>Bacillota</taxon>
        <taxon>Bacilli</taxon>
        <taxon>Bacillales</taxon>
        <taxon>Bacillaceae</taxon>
        <taxon>Pontibacillus</taxon>
    </lineage>
</organism>
<accession>A0ABV6LQD5</accession>
<dbReference type="CDD" id="cd06173">
    <property type="entry name" value="MFS_MefA_like"/>
    <property type="match status" value="1"/>
</dbReference>
<evidence type="ECO:0000256" key="4">
    <source>
        <dbReference type="ARBA" id="ARBA00022692"/>
    </source>
</evidence>
<dbReference type="PANTHER" id="PTHR23513">
    <property type="entry name" value="INTEGRAL MEMBRANE EFFLUX PROTEIN-RELATED"/>
    <property type="match status" value="1"/>
</dbReference>
<evidence type="ECO:0000256" key="7">
    <source>
        <dbReference type="SAM" id="Phobius"/>
    </source>
</evidence>
<dbReference type="Gene3D" id="1.20.1250.20">
    <property type="entry name" value="MFS general substrate transporter like domains"/>
    <property type="match status" value="1"/>
</dbReference>
<keyword evidence="4 7" id="KW-0812">Transmembrane</keyword>
<evidence type="ECO:0000256" key="2">
    <source>
        <dbReference type="ARBA" id="ARBA00022448"/>
    </source>
</evidence>
<keyword evidence="2" id="KW-0813">Transport</keyword>
<feature type="transmembrane region" description="Helical" evidence="7">
    <location>
        <begin position="36"/>
        <end position="57"/>
    </location>
</feature>
<dbReference type="PROSITE" id="PS50850">
    <property type="entry name" value="MFS"/>
    <property type="match status" value="1"/>
</dbReference>
<name>A0ABV6LQD5_9BACI</name>
<feature type="transmembrane region" description="Helical" evidence="7">
    <location>
        <begin position="69"/>
        <end position="87"/>
    </location>
</feature>
<keyword evidence="5 7" id="KW-1133">Transmembrane helix</keyword>
<keyword evidence="6 7" id="KW-0472">Membrane</keyword>
<evidence type="ECO:0000256" key="5">
    <source>
        <dbReference type="ARBA" id="ARBA00022989"/>
    </source>
</evidence>
<dbReference type="InterPro" id="IPR020846">
    <property type="entry name" value="MFS_dom"/>
</dbReference>
<evidence type="ECO:0000256" key="3">
    <source>
        <dbReference type="ARBA" id="ARBA00022475"/>
    </source>
</evidence>
<dbReference type="InterPro" id="IPR011701">
    <property type="entry name" value="MFS"/>
</dbReference>
<feature type="transmembrane region" description="Helical" evidence="7">
    <location>
        <begin position="12"/>
        <end position="30"/>
    </location>
</feature>
<feature type="transmembrane region" description="Helical" evidence="7">
    <location>
        <begin position="342"/>
        <end position="361"/>
    </location>
</feature>
<dbReference type="InterPro" id="IPR036259">
    <property type="entry name" value="MFS_trans_sf"/>
</dbReference>
<proteinExistence type="predicted"/>
<comment type="subcellular location">
    <subcellularLocation>
        <location evidence="1">Cell membrane</location>
        <topology evidence="1">Multi-pass membrane protein</topology>
    </subcellularLocation>
</comment>
<comment type="caution">
    <text evidence="9">The sequence shown here is derived from an EMBL/GenBank/DDBJ whole genome shotgun (WGS) entry which is preliminary data.</text>
</comment>
<feature type="transmembrane region" description="Helical" evidence="7">
    <location>
        <begin position="161"/>
        <end position="180"/>
    </location>
</feature>
<feature type="transmembrane region" description="Helical" evidence="7">
    <location>
        <begin position="367"/>
        <end position="387"/>
    </location>
</feature>
<evidence type="ECO:0000313" key="10">
    <source>
        <dbReference type="Proteomes" id="UP001589836"/>
    </source>
</evidence>
<feature type="transmembrane region" description="Helical" evidence="7">
    <location>
        <begin position="93"/>
        <end position="112"/>
    </location>
</feature>
<feature type="transmembrane region" description="Helical" evidence="7">
    <location>
        <begin position="133"/>
        <end position="155"/>
    </location>
</feature>
<feature type="transmembrane region" description="Helical" evidence="7">
    <location>
        <begin position="249"/>
        <end position="272"/>
    </location>
</feature>
<sequence>MNAKRKVISAYFFAELARTMYFISISWILYDITEDATYTGMLVGLGFLPGVFLNFVFGVLVDRWNRKRLAFIAMATASLVMSCTILLSASNGFLPWIIFVTHMVLQATGSLFRPAIQAFIAELFSKEQLPHIFSANGAAGVSGGLTGALLGGVLTGLGSPLLALLVVLFSFNLAAVAVGITKPSETRVIHNPSHTSAWHDLLSGFAYARQQPLLLGLFAMMLIGQLVFHSSVGFLSVYTKSILHGGATLYGLLDASLSIGGILAGAAGGWWWSIHQRHFAVYAFLMMVAGLVIVGLFPDRIAAFIGVLFIGLGTTWIRVLLQSMQQMITEASYHGRMASFRMVLNQGSVALGTPIIGLAASQYGANMVYIVLLAPVTIGLVLSIYLARDTHFQQTVEHSA</sequence>
<feature type="transmembrane region" description="Helical" evidence="7">
    <location>
        <begin position="279"/>
        <end position="297"/>
    </location>
</feature>
<dbReference type="Pfam" id="PF07690">
    <property type="entry name" value="MFS_1"/>
    <property type="match status" value="1"/>
</dbReference>
<feature type="domain" description="Major facilitator superfamily (MFS) profile" evidence="8">
    <location>
        <begin position="1"/>
        <end position="391"/>
    </location>
</feature>
<dbReference type="PANTHER" id="PTHR23513:SF6">
    <property type="entry name" value="MAJOR FACILITATOR SUPERFAMILY ASSOCIATED DOMAIN-CONTAINING PROTEIN"/>
    <property type="match status" value="1"/>
</dbReference>
<dbReference type="EMBL" id="JBHLTP010000011">
    <property type="protein sequence ID" value="MFC0524507.1"/>
    <property type="molecule type" value="Genomic_DNA"/>
</dbReference>
<feature type="transmembrane region" description="Helical" evidence="7">
    <location>
        <begin position="213"/>
        <end position="237"/>
    </location>
</feature>
<protein>
    <submittedName>
        <fullName evidence="9">MFS transporter</fullName>
    </submittedName>
</protein>
<evidence type="ECO:0000256" key="6">
    <source>
        <dbReference type="ARBA" id="ARBA00023136"/>
    </source>
</evidence>
<dbReference type="SUPFAM" id="SSF103473">
    <property type="entry name" value="MFS general substrate transporter"/>
    <property type="match status" value="1"/>
</dbReference>
<evidence type="ECO:0000256" key="1">
    <source>
        <dbReference type="ARBA" id="ARBA00004651"/>
    </source>
</evidence>
<gene>
    <name evidence="9" type="ORF">ACFFGV_13105</name>
</gene>
<evidence type="ECO:0000313" key="9">
    <source>
        <dbReference type="EMBL" id="MFC0524507.1"/>
    </source>
</evidence>